<comment type="caution">
    <text evidence="1">The sequence shown here is derived from an EMBL/GenBank/DDBJ whole genome shotgun (WGS) entry which is preliminary data.</text>
</comment>
<organism evidence="1 2">
    <name type="scientific">Lasiodiplodia mahajangana</name>
    <dbReference type="NCBI Taxonomy" id="1108764"/>
    <lineage>
        <taxon>Eukaryota</taxon>
        <taxon>Fungi</taxon>
        <taxon>Dikarya</taxon>
        <taxon>Ascomycota</taxon>
        <taxon>Pezizomycotina</taxon>
        <taxon>Dothideomycetes</taxon>
        <taxon>Dothideomycetes incertae sedis</taxon>
        <taxon>Botryosphaeriales</taxon>
        <taxon>Botryosphaeriaceae</taxon>
        <taxon>Lasiodiplodia</taxon>
    </lineage>
</organism>
<name>A0ACC2JAW1_9PEZI</name>
<protein>
    <submittedName>
        <fullName evidence="1">Uncharacterized protein</fullName>
    </submittedName>
</protein>
<dbReference type="EMBL" id="JAPUUL010002980">
    <property type="protein sequence ID" value="KAJ8124494.1"/>
    <property type="molecule type" value="Genomic_DNA"/>
</dbReference>
<evidence type="ECO:0000313" key="1">
    <source>
        <dbReference type="EMBL" id="KAJ8124494.1"/>
    </source>
</evidence>
<proteinExistence type="predicted"/>
<evidence type="ECO:0000313" key="2">
    <source>
        <dbReference type="Proteomes" id="UP001153332"/>
    </source>
</evidence>
<gene>
    <name evidence="1" type="ORF">O1611_g9146</name>
</gene>
<accession>A0ACC2JAW1</accession>
<sequence length="97" mass="10609">MWFVIITKSELVKMHRPGTGVIRGILDIAGAINSSIGTDTGAYVESELERALGKCPPVGYEIDTANGTGHQGIRLRPMPNTTQTRRRLRVRGNTLYG</sequence>
<dbReference type="Proteomes" id="UP001153332">
    <property type="component" value="Unassembled WGS sequence"/>
</dbReference>
<reference evidence="1" key="1">
    <citation type="submission" date="2022-12" db="EMBL/GenBank/DDBJ databases">
        <title>Genome Sequence of Lasiodiplodia mahajangana.</title>
        <authorList>
            <person name="Buettner E."/>
        </authorList>
    </citation>
    <scope>NUCLEOTIDE SEQUENCE</scope>
    <source>
        <strain evidence="1">VT137</strain>
    </source>
</reference>
<keyword evidence="2" id="KW-1185">Reference proteome</keyword>